<evidence type="ECO:0000313" key="1">
    <source>
        <dbReference type="EMBL" id="QNM08288.1"/>
    </source>
</evidence>
<name>A0A7G9GBV6_9FIRM</name>
<proteinExistence type="predicted"/>
<evidence type="ECO:0000313" key="2">
    <source>
        <dbReference type="Proteomes" id="UP000515860"/>
    </source>
</evidence>
<accession>A0A7G9GBV6</accession>
<reference evidence="1 2" key="1">
    <citation type="submission" date="2020-08" db="EMBL/GenBank/DDBJ databases">
        <authorList>
            <person name="Liu C."/>
            <person name="Sun Q."/>
        </authorList>
    </citation>
    <scope>NUCLEOTIDE SEQUENCE [LARGE SCALE GENOMIC DNA]</scope>
    <source>
        <strain evidence="1 2">NSJ-29</strain>
    </source>
</reference>
<dbReference type="InterPro" id="IPR043743">
    <property type="entry name" value="DUF5688"/>
</dbReference>
<dbReference type="EMBL" id="CP060635">
    <property type="protein sequence ID" value="QNM08288.1"/>
    <property type="molecule type" value="Genomic_DNA"/>
</dbReference>
<sequence>MEKNSIGMSREEFLESSRLRPCSLEAAEHEYSDLPSFTYDGLAFVPYLKLSDDTTAMIRHGSWLLDSLHIEREEWLQIAKENDQNRKPVLRTLGGIIQEILPETDTSYLNELPQKDMLYYFSYEDMYGATVILNQKAMDAAAESLKRKSLYLLPSSAHELLIAPNGADPKELQKIVAEVNRSGCVKPEDVLSDSIYQYHPITKDMKRYDGRKWIRDVHEKQFSDRKRDDKDIEL</sequence>
<dbReference type="Pfam" id="PF18941">
    <property type="entry name" value="DUF5688"/>
    <property type="match status" value="1"/>
</dbReference>
<dbReference type="Proteomes" id="UP000515860">
    <property type="component" value="Chromosome"/>
</dbReference>
<organism evidence="1 2">
    <name type="scientific">Wansuia hejianensis</name>
    <dbReference type="NCBI Taxonomy" id="2763667"/>
    <lineage>
        <taxon>Bacteria</taxon>
        <taxon>Bacillati</taxon>
        <taxon>Bacillota</taxon>
        <taxon>Clostridia</taxon>
        <taxon>Lachnospirales</taxon>
        <taxon>Lachnospiraceae</taxon>
        <taxon>Wansuia</taxon>
    </lineage>
</organism>
<gene>
    <name evidence="1" type="ORF">H9Q79_15600</name>
</gene>
<dbReference type="AlphaFoldDB" id="A0A7G9GBV6"/>
<protein>
    <submittedName>
        <fullName evidence="1">Uncharacterized protein</fullName>
    </submittedName>
</protein>
<dbReference type="KEGG" id="whj:H9Q79_15600"/>
<keyword evidence="2" id="KW-1185">Reference proteome</keyword>
<dbReference type="RefSeq" id="WP_118648834.1">
    <property type="nucleotide sequence ID" value="NZ_CP060635.1"/>
</dbReference>